<dbReference type="GO" id="GO:0005524">
    <property type="term" value="F:ATP binding"/>
    <property type="evidence" value="ECO:0007669"/>
    <property type="project" value="UniProtKB-KW"/>
</dbReference>
<dbReference type="SUPFAM" id="SSF103473">
    <property type="entry name" value="MFS general substrate transporter"/>
    <property type="match status" value="1"/>
</dbReference>
<evidence type="ECO:0000256" key="6">
    <source>
        <dbReference type="ARBA" id="ARBA00022840"/>
    </source>
</evidence>
<dbReference type="PROSITE" id="PS50850">
    <property type="entry name" value="MFS"/>
    <property type="match status" value="1"/>
</dbReference>
<feature type="transmembrane region" description="Helical" evidence="11">
    <location>
        <begin position="373"/>
        <end position="394"/>
    </location>
</feature>
<dbReference type="PROSITE" id="PS00216">
    <property type="entry name" value="SUGAR_TRANSPORT_1"/>
    <property type="match status" value="1"/>
</dbReference>
<gene>
    <name evidence="13" type="ORF">ROHU_034706</name>
</gene>
<evidence type="ECO:0000313" key="13">
    <source>
        <dbReference type="EMBL" id="RXN03120.1"/>
    </source>
</evidence>
<reference evidence="13 14" key="1">
    <citation type="submission" date="2018-03" db="EMBL/GenBank/DDBJ databases">
        <title>Draft genome sequence of Rohu Carp (Labeo rohita).</title>
        <authorList>
            <person name="Das P."/>
            <person name="Kushwaha B."/>
            <person name="Joshi C.G."/>
            <person name="Kumar D."/>
            <person name="Nagpure N.S."/>
            <person name="Sahoo L."/>
            <person name="Das S.P."/>
            <person name="Bit A."/>
            <person name="Patnaik S."/>
            <person name="Meher P.K."/>
            <person name="Jayasankar P."/>
            <person name="Koringa P.G."/>
            <person name="Patel N.V."/>
            <person name="Hinsu A.T."/>
            <person name="Kumar R."/>
            <person name="Pandey M."/>
            <person name="Agarwal S."/>
            <person name="Srivastava S."/>
            <person name="Singh M."/>
            <person name="Iquebal M.A."/>
            <person name="Jaiswal S."/>
            <person name="Angadi U.B."/>
            <person name="Kumar N."/>
            <person name="Raza M."/>
            <person name="Shah T.M."/>
            <person name="Rai A."/>
            <person name="Jena J.K."/>
        </authorList>
    </citation>
    <scope>NUCLEOTIDE SEQUENCE [LARGE SCALE GENOMIC DNA]</scope>
    <source>
        <strain evidence="13">DASCIFA01</strain>
        <tissue evidence="13">Testis</tissue>
    </source>
</reference>
<dbReference type="GO" id="GO:0012505">
    <property type="term" value="C:endomembrane system"/>
    <property type="evidence" value="ECO:0007669"/>
    <property type="project" value="UniProtKB-SubCell"/>
</dbReference>
<proteinExistence type="inferred from homology"/>
<evidence type="ECO:0000256" key="4">
    <source>
        <dbReference type="ARBA" id="ARBA00022692"/>
    </source>
</evidence>
<evidence type="ECO:0000256" key="9">
    <source>
        <dbReference type="ARBA" id="ARBA00023136"/>
    </source>
</evidence>
<evidence type="ECO:0000313" key="14">
    <source>
        <dbReference type="Proteomes" id="UP000290572"/>
    </source>
</evidence>
<dbReference type="InterPro" id="IPR005828">
    <property type="entry name" value="MFS_sugar_transport-like"/>
</dbReference>
<feature type="transmembrane region" description="Helical" evidence="11">
    <location>
        <begin position="433"/>
        <end position="450"/>
    </location>
</feature>
<evidence type="ECO:0000256" key="3">
    <source>
        <dbReference type="ARBA" id="ARBA00022448"/>
    </source>
</evidence>
<dbReference type="InterPro" id="IPR005829">
    <property type="entry name" value="Sugar_transporter_CS"/>
</dbReference>
<comment type="subcellular location">
    <subcellularLocation>
        <location evidence="1">Endomembrane system</location>
        <topology evidence="1">Multi-pass membrane protein</topology>
    </subcellularLocation>
</comment>
<evidence type="ECO:0000256" key="10">
    <source>
        <dbReference type="ARBA" id="ARBA00023180"/>
    </source>
</evidence>
<evidence type="ECO:0000256" key="7">
    <source>
        <dbReference type="ARBA" id="ARBA00022989"/>
    </source>
</evidence>
<dbReference type="Pfam" id="PF00083">
    <property type="entry name" value="Sugar_tr"/>
    <property type="match status" value="1"/>
</dbReference>
<keyword evidence="7 11" id="KW-1133">Transmembrane helix</keyword>
<evidence type="ECO:0000259" key="12">
    <source>
        <dbReference type="PROSITE" id="PS50850"/>
    </source>
</evidence>
<feature type="transmembrane region" description="Helical" evidence="11">
    <location>
        <begin position="172"/>
        <end position="189"/>
    </location>
</feature>
<keyword evidence="4 11" id="KW-0812">Transmembrane</keyword>
<keyword evidence="8" id="KW-0406">Ion transport</keyword>
<comment type="similarity">
    <text evidence="2">Belongs to the major facilitator (TC 2.A.1) superfamily. Organic cation transporter (TC 2.A.1.19) family.</text>
</comment>
<accession>A0A498L417</accession>
<feature type="transmembrane region" description="Helical" evidence="11">
    <location>
        <begin position="258"/>
        <end position="277"/>
    </location>
</feature>
<comment type="caution">
    <text evidence="13">The sequence shown here is derived from an EMBL/GenBank/DDBJ whole genome shotgun (WGS) entry which is preliminary data.</text>
</comment>
<feature type="transmembrane region" description="Helical" evidence="11">
    <location>
        <begin position="401"/>
        <end position="421"/>
    </location>
</feature>
<feature type="transmembrane region" description="Helical" evidence="11">
    <location>
        <begin position="338"/>
        <end position="361"/>
    </location>
</feature>
<dbReference type="GO" id="GO:0016020">
    <property type="term" value="C:membrane"/>
    <property type="evidence" value="ECO:0007669"/>
    <property type="project" value="InterPro"/>
</dbReference>
<dbReference type="Gene3D" id="1.20.1250.20">
    <property type="entry name" value="MFS general substrate transporter like domains"/>
    <property type="match status" value="1"/>
</dbReference>
<feature type="transmembrane region" description="Helical" evidence="11">
    <location>
        <begin position="462"/>
        <end position="483"/>
    </location>
</feature>
<keyword evidence="10" id="KW-0325">Glycoprotein</keyword>
<sequence>MRDYDDITAFLGTWGPFQLTVFLALAISILPNGFVGLYVVFVGDTPSHECLIPEVFNISDKWREAAIPMVMQDGVLKRSSCSRYKMETVRNFSALNYAPNVDVNVSEIEVESCVDGWIYSKEIYESTIVTEWDLICENEYKGPLTSSIYFFGVLVGTFLSGQMSDRYGRRPVLFAMMAMQTVTILIQMFSPSWEIFTAIYFFIGFSGFSNYVVAYVLGCEILSPASRVVFGSLGIFMGSGIGQMFLPLAAYFIRSWRWLVLINALTGLLYVPLWWFIPESPRWLLSQGRIAEAEAILRHAAEKNKVKAPEVIFTSSEIEEAAKMREKKHNILDILRNYNAVLTIMICSLLWMVITMSYYALILNTTNLHGNPYLNYFLSAVVEVPAFIIATLLLRYCSRRFCQSSTLLTGGAMIFIIQLIPKDLTELATALEMLGKLGVTAAFCVVYAVTSELFPTVVRNMAMGTCSMTARIGSIVSPFIIYLGNYYKYIPYIVIGSLAVFSGLITLLLPETKRKVLPETIAQMQRIKGERNSAFKSSNRDQYNTARANLKRAIREAKADYRRRIKDHLGSNNSRQVWQGVQHLTNYRTNIGAAEGDLALAEELNIFFARFEALSLDSHQFAYRKNRSTEDAVATALHAALSHLEQRTTLQWWGSSEGETSLPTETR</sequence>
<evidence type="ECO:0000256" key="5">
    <source>
        <dbReference type="ARBA" id="ARBA00022741"/>
    </source>
</evidence>
<dbReference type="FunFam" id="1.20.1250.20:FF:000070">
    <property type="entry name" value="Solute carrier family 22 member 5"/>
    <property type="match status" value="1"/>
</dbReference>
<dbReference type="GO" id="GO:0006811">
    <property type="term" value="P:monoatomic ion transport"/>
    <property type="evidence" value="ECO:0007669"/>
    <property type="project" value="UniProtKB-KW"/>
</dbReference>
<name>A0A498L417_LABRO</name>
<evidence type="ECO:0000256" key="1">
    <source>
        <dbReference type="ARBA" id="ARBA00004127"/>
    </source>
</evidence>
<dbReference type="AlphaFoldDB" id="A0A498L417"/>
<feature type="transmembrane region" description="Helical" evidence="11">
    <location>
        <begin position="20"/>
        <end position="41"/>
    </location>
</feature>
<keyword evidence="5" id="KW-0547">Nucleotide-binding</keyword>
<evidence type="ECO:0000256" key="8">
    <source>
        <dbReference type="ARBA" id="ARBA00023065"/>
    </source>
</evidence>
<dbReference type="EMBL" id="QBIY01013490">
    <property type="protein sequence ID" value="RXN03120.1"/>
    <property type="molecule type" value="Genomic_DNA"/>
</dbReference>
<protein>
    <submittedName>
        <fullName evidence="13">Solute carrier family 22 member 4-like protein</fullName>
    </submittedName>
</protein>
<keyword evidence="14" id="KW-1185">Reference proteome</keyword>
<dbReference type="Proteomes" id="UP000290572">
    <property type="component" value="Unassembled WGS sequence"/>
</dbReference>
<dbReference type="STRING" id="84645.A0A498L417"/>
<keyword evidence="9 11" id="KW-0472">Membrane</keyword>
<organism evidence="13 14">
    <name type="scientific">Labeo rohita</name>
    <name type="common">Indian major carp</name>
    <name type="synonym">Cyprinus rohita</name>
    <dbReference type="NCBI Taxonomy" id="84645"/>
    <lineage>
        <taxon>Eukaryota</taxon>
        <taxon>Metazoa</taxon>
        <taxon>Chordata</taxon>
        <taxon>Craniata</taxon>
        <taxon>Vertebrata</taxon>
        <taxon>Euteleostomi</taxon>
        <taxon>Actinopterygii</taxon>
        <taxon>Neopterygii</taxon>
        <taxon>Teleostei</taxon>
        <taxon>Ostariophysi</taxon>
        <taxon>Cypriniformes</taxon>
        <taxon>Cyprinidae</taxon>
        <taxon>Labeoninae</taxon>
        <taxon>Labeonini</taxon>
        <taxon>Labeo</taxon>
    </lineage>
</organism>
<dbReference type="GO" id="GO:0015651">
    <property type="term" value="F:quaternary ammonium group transmembrane transporter activity"/>
    <property type="evidence" value="ECO:0007669"/>
    <property type="project" value="UniProtKB-ARBA"/>
</dbReference>
<dbReference type="InterPro" id="IPR036259">
    <property type="entry name" value="MFS_trans_sf"/>
</dbReference>
<feature type="transmembrane region" description="Helical" evidence="11">
    <location>
        <begin position="489"/>
        <end position="509"/>
    </location>
</feature>
<evidence type="ECO:0000256" key="2">
    <source>
        <dbReference type="ARBA" id="ARBA00009203"/>
    </source>
</evidence>
<keyword evidence="6" id="KW-0067">ATP-binding</keyword>
<keyword evidence="3" id="KW-0813">Transport</keyword>
<feature type="domain" description="Major facilitator superfamily (MFS) profile" evidence="12">
    <location>
        <begin position="88"/>
        <end position="514"/>
    </location>
</feature>
<evidence type="ECO:0000256" key="11">
    <source>
        <dbReference type="SAM" id="Phobius"/>
    </source>
</evidence>
<feature type="transmembrane region" description="Helical" evidence="11">
    <location>
        <begin position="195"/>
        <end position="217"/>
    </location>
</feature>
<feature type="transmembrane region" description="Helical" evidence="11">
    <location>
        <begin position="229"/>
        <end position="252"/>
    </location>
</feature>
<dbReference type="PANTHER" id="PTHR24064">
    <property type="entry name" value="SOLUTE CARRIER FAMILY 22 MEMBER"/>
    <property type="match status" value="1"/>
</dbReference>
<dbReference type="InterPro" id="IPR020846">
    <property type="entry name" value="MFS_dom"/>
</dbReference>